<name>A0A7T7S257_9ACTO</name>
<feature type="transmembrane region" description="Helical" evidence="1">
    <location>
        <begin position="147"/>
        <end position="167"/>
    </location>
</feature>
<gene>
    <name evidence="2" type="ORF">JG540_03825</name>
</gene>
<protein>
    <recommendedName>
        <fullName evidence="4">ABC transporter permease</fullName>
    </recommendedName>
</protein>
<feature type="transmembrane region" description="Helical" evidence="1">
    <location>
        <begin position="196"/>
        <end position="217"/>
    </location>
</feature>
<sequence>MLALNIPPGADPDPVIEHLPPEAGVLAIRRDSAPEPSDTISVNLSGSCAALKTLDLVCPDGQVDKTPTVVSSDRARYVVGQVPQIVVTQTEQMPQDFEELILVSLDETGLDLDSLQSTASRYLPGTIVSVRSTWNVAGADVALEEGWVLSLSALGGAVLILALTTALTKDLRQVSAIVAPVGSITGNPAMASSATAWSVSVPLLAAGVLGVVVYNILPLGMEHVIGDPYLPNWKPSPVLTAGALILTTIGTACSALAAWRAARRDVASWRPGQTTGPTSS</sequence>
<evidence type="ECO:0008006" key="4">
    <source>
        <dbReference type="Google" id="ProtNLM"/>
    </source>
</evidence>
<dbReference type="RefSeq" id="WP_200277386.1">
    <property type="nucleotide sequence ID" value="NZ_CP066802.1"/>
</dbReference>
<dbReference type="AlphaFoldDB" id="A0A7T7S257"/>
<evidence type="ECO:0000313" key="3">
    <source>
        <dbReference type="Proteomes" id="UP000595895"/>
    </source>
</evidence>
<keyword evidence="1" id="KW-1133">Transmembrane helix</keyword>
<accession>A0A7T7S257</accession>
<dbReference type="KEGG" id="awe:JG540_03825"/>
<evidence type="ECO:0000313" key="2">
    <source>
        <dbReference type="EMBL" id="QQM67993.1"/>
    </source>
</evidence>
<organism evidence="2 3">
    <name type="scientific">Actinomyces weissii</name>
    <dbReference type="NCBI Taxonomy" id="675090"/>
    <lineage>
        <taxon>Bacteria</taxon>
        <taxon>Bacillati</taxon>
        <taxon>Actinomycetota</taxon>
        <taxon>Actinomycetes</taxon>
        <taxon>Actinomycetales</taxon>
        <taxon>Actinomycetaceae</taxon>
        <taxon>Actinomyces</taxon>
    </lineage>
</organism>
<dbReference type="Proteomes" id="UP000595895">
    <property type="component" value="Chromosome"/>
</dbReference>
<reference evidence="2 3" key="1">
    <citation type="submission" date="2020-12" db="EMBL/GenBank/DDBJ databases">
        <authorList>
            <person name="Zhou J."/>
        </authorList>
    </citation>
    <scope>NUCLEOTIDE SEQUENCE [LARGE SCALE GENOMIC DNA]</scope>
    <source>
        <strain evidence="2 3">CCUG 61299</strain>
    </source>
</reference>
<dbReference type="EMBL" id="CP066802">
    <property type="protein sequence ID" value="QQM67993.1"/>
    <property type="molecule type" value="Genomic_DNA"/>
</dbReference>
<keyword evidence="1" id="KW-0812">Transmembrane</keyword>
<evidence type="ECO:0000256" key="1">
    <source>
        <dbReference type="SAM" id="Phobius"/>
    </source>
</evidence>
<proteinExistence type="predicted"/>
<feature type="transmembrane region" description="Helical" evidence="1">
    <location>
        <begin position="237"/>
        <end position="259"/>
    </location>
</feature>
<keyword evidence="3" id="KW-1185">Reference proteome</keyword>
<keyword evidence="1" id="KW-0472">Membrane</keyword>